<proteinExistence type="predicted"/>
<evidence type="ECO:0000313" key="2">
    <source>
        <dbReference type="EMBL" id="CAG6643930.1"/>
    </source>
</evidence>
<dbReference type="AlphaFoldDB" id="A0A8D8R3Y7"/>
<protein>
    <submittedName>
        <fullName evidence="2">Uncharacterized protein</fullName>
    </submittedName>
</protein>
<name>A0A8D8R3Y7_9HEMI</name>
<feature type="region of interest" description="Disordered" evidence="1">
    <location>
        <begin position="1"/>
        <end position="21"/>
    </location>
</feature>
<sequence length="122" mass="13502">MVHVHTRATPRSSPLPVQTPPWSRRQTDRLLFDHHVLGSLGLLSSPSLSVRFEPVVLGADAGRIFGPLWTAVYGSARFDPGPRCPISADLDRHHSISGQCFHLQEPSHSVRLVLSSECLFFP</sequence>
<dbReference type="EMBL" id="HBUF01129810">
    <property type="protein sequence ID" value="CAG6643930.1"/>
    <property type="molecule type" value="Transcribed_RNA"/>
</dbReference>
<evidence type="ECO:0000256" key="1">
    <source>
        <dbReference type="SAM" id="MobiDB-lite"/>
    </source>
</evidence>
<accession>A0A8D8R3Y7</accession>
<reference evidence="2" key="1">
    <citation type="submission" date="2021-05" db="EMBL/GenBank/DDBJ databases">
        <authorList>
            <person name="Alioto T."/>
            <person name="Alioto T."/>
            <person name="Gomez Garrido J."/>
        </authorList>
    </citation>
    <scope>NUCLEOTIDE SEQUENCE</scope>
</reference>
<dbReference type="EMBL" id="HBUF01253075">
    <property type="protein sequence ID" value="CAG6680708.1"/>
    <property type="molecule type" value="Transcribed_RNA"/>
</dbReference>
<organism evidence="2">
    <name type="scientific">Cacopsylla melanoneura</name>
    <dbReference type="NCBI Taxonomy" id="428564"/>
    <lineage>
        <taxon>Eukaryota</taxon>
        <taxon>Metazoa</taxon>
        <taxon>Ecdysozoa</taxon>
        <taxon>Arthropoda</taxon>
        <taxon>Hexapoda</taxon>
        <taxon>Insecta</taxon>
        <taxon>Pterygota</taxon>
        <taxon>Neoptera</taxon>
        <taxon>Paraneoptera</taxon>
        <taxon>Hemiptera</taxon>
        <taxon>Sternorrhyncha</taxon>
        <taxon>Psylloidea</taxon>
        <taxon>Psyllidae</taxon>
        <taxon>Psyllinae</taxon>
        <taxon>Cacopsylla</taxon>
    </lineage>
</organism>